<dbReference type="PANTHER" id="PTHR22748:SF4">
    <property type="entry name" value="DNA-(APURINIC OR APYRIMIDINIC SITE) ENDONUCLEASE 2"/>
    <property type="match status" value="1"/>
</dbReference>
<evidence type="ECO:0000256" key="10">
    <source>
        <dbReference type="PIRSR" id="PIRSR604808-3"/>
    </source>
</evidence>
<dbReference type="GO" id="GO:0006284">
    <property type="term" value="P:base-excision repair"/>
    <property type="evidence" value="ECO:0007669"/>
    <property type="project" value="TreeGrafter"/>
</dbReference>
<dbReference type="Pfam" id="PF06839">
    <property type="entry name" value="Zn_ribbon_GRF"/>
    <property type="match status" value="1"/>
</dbReference>
<comment type="cofactor">
    <cofactor evidence="9 12">
        <name>Mg(2+)</name>
        <dbReference type="ChEBI" id="CHEBI:18420"/>
    </cofactor>
    <cofactor evidence="9 12">
        <name>Mn(2+)</name>
        <dbReference type="ChEBI" id="CHEBI:29035"/>
    </cofactor>
    <text evidence="9 12">Probably binds two magnesium or manganese ions per subunit.</text>
</comment>
<feature type="binding site" evidence="9">
    <location>
        <position position="7"/>
    </location>
    <ligand>
        <name>Mg(2+)</name>
        <dbReference type="ChEBI" id="CHEBI:18420"/>
        <label>1</label>
    </ligand>
</feature>
<feature type="compositionally biased region" description="Low complexity" evidence="13">
    <location>
        <begin position="557"/>
        <end position="607"/>
    </location>
</feature>
<evidence type="ECO:0000256" key="9">
    <source>
        <dbReference type="PIRSR" id="PIRSR604808-2"/>
    </source>
</evidence>
<keyword evidence="16" id="KW-1185">Reference proteome</keyword>
<name>A0AAD4H9K2_9FUNG</name>
<feature type="region of interest" description="Disordered" evidence="13">
    <location>
        <begin position="116"/>
        <end position="139"/>
    </location>
</feature>
<comment type="caution">
    <text evidence="15">The sequence shown here is derived from an EMBL/GenBank/DDBJ whole genome shotgun (WGS) entry which is preliminary data.</text>
</comment>
<feature type="site" description="Important for catalytic activity" evidence="10">
    <location>
        <position position="297"/>
    </location>
</feature>
<feature type="region of interest" description="Disordered" evidence="13">
    <location>
        <begin position="404"/>
        <end position="497"/>
    </location>
</feature>
<dbReference type="GO" id="GO:0008081">
    <property type="term" value="F:phosphoric diester hydrolase activity"/>
    <property type="evidence" value="ECO:0007669"/>
    <property type="project" value="TreeGrafter"/>
</dbReference>
<dbReference type="Gene3D" id="3.60.10.10">
    <property type="entry name" value="Endonuclease/exonuclease/phosphatase"/>
    <property type="match status" value="1"/>
</dbReference>
<dbReference type="InterPro" id="IPR036691">
    <property type="entry name" value="Endo/exonu/phosph_ase_sf"/>
</dbReference>
<keyword evidence="2 9" id="KW-0479">Metal-binding</keyword>
<evidence type="ECO:0000256" key="12">
    <source>
        <dbReference type="RuleBase" id="RU362131"/>
    </source>
</evidence>
<dbReference type="CDD" id="cd09088">
    <property type="entry name" value="Ape2-like_AP-endo"/>
    <property type="match status" value="1"/>
</dbReference>
<evidence type="ECO:0000256" key="2">
    <source>
        <dbReference type="ARBA" id="ARBA00022723"/>
    </source>
</evidence>
<feature type="active site" description="Proton donor/acceptor" evidence="8">
    <location>
        <position position="219"/>
    </location>
</feature>
<feature type="binding site" evidence="9">
    <location>
        <position position="221"/>
    </location>
    <ligand>
        <name>Mg(2+)</name>
        <dbReference type="ChEBI" id="CHEBI:18420"/>
        <label>1</label>
    </ligand>
</feature>
<dbReference type="GO" id="GO:0008270">
    <property type="term" value="F:zinc ion binding"/>
    <property type="evidence" value="ECO:0007669"/>
    <property type="project" value="UniProtKB-KW"/>
</dbReference>
<dbReference type="InterPro" id="IPR005135">
    <property type="entry name" value="Endo/exonuclease/phosphatase"/>
</dbReference>
<evidence type="ECO:0000256" key="11">
    <source>
        <dbReference type="PROSITE-ProRule" id="PRU01343"/>
    </source>
</evidence>
<dbReference type="GO" id="GO:0003906">
    <property type="term" value="F:DNA-(apurinic or apyrimidinic site) endonuclease activity"/>
    <property type="evidence" value="ECO:0007669"/>
    <property type="project" value="TreeGrafter"/>
</dbReference>
<keyword evidence="5" id="KW-0862">Zinc</keyword>
<keyword evidence="12" id="KW-0234">DNA repair</keyword>
<evidence type="ECO:0000256" key="8">
    <source>
        <dbReference type="PIRSR" id="PIRSR604808-1"/>
    </source>
</evidence>
<keyword evidence="12" id="KW-0227">DNA damage</keyword>
<keyword evidence="3 11" id="KW-0863">Zinc-finger</keyword>
<dbReference type="GO" id="GO:0003677">
    <property type="term" value="F:DNA binding"/>
    <property type="evidence" value="ECO:0007669"/>
    <property type="project" value="InterPro"/>
</dbReference>
<feature type="binding site" evidence="9">
    <location>
        <position position="322"/>
    </location>
    <ligand>
        <name>Mg(2+)</name>
        <dbReference type="ChEBI" id="CHEBI:18420"/>
        <label>1</label>
    </ligand>
</feature>
<evidence type="ECO:0000256" key="13">
    <source>
        <dbReference type="SAM" id="MobiDB-lite"/>
    </source>
</evidence>
<evidence type="ECO:0000256" key="1">
    <source>
        <dbReference type="ARBA" id="ARBA00007092"/>
    </source>
</evidence>
<evidence type="ECO:0000313" key="15">
    <source>
        <dbReference type="EMBL" id="KAG0277373.1"/>
    </source>
</evidence>
<dbReference type="SUPFAM" id="SSF56219">
    <property type="entry name" value="DNase I-like"/>
    <property type="match status" value="1"/>
</dbReference>
<dbReference type="InterPro" id="IPR004808">
    <property type="entry name" value="AP_endonuc_1"/>
</dbReference>
<feature type="region of interest" description="Disordered" evidence="13">
    <location>
        <begin position="538"/>
        <end position="607"/>
    </location>
</feature>
<dbReference type="NCBIfam" id="TIGR00633">
    <property type="entry name" value="xth"/>
    <property type="match status" value="1"/>
</dbReference>
<proteinExistence type="inferred from homology"/>
<feature type="active site" description="Proton acceptor" evidence="8">
    <location>
        <position position="323"/>
    </location>
</feature>
<dbReference type="AlphaFoldDB" id="A0AAD4H9K2"/>
<gene>
    <name evidence="15" type="primary">APN2</name>
    <name evidence="15" type="ORF">BGZ95_006054</name>
</gene>
<dbReference type="PROSITE" id="PS51435">
    <property type="entry name" value="AP_NUCLEASE_F1_4"/>
    <property type="match status" value="1"/>
</dbReference>
<feature type="compositionally biased region" description="Basic and acidic residues" evidence="13">
    <location>
        <begin position="430"/>
        <end position="447"/>
    </location>
</feature>
<evidence type="ECO:0000259" key="14">
    <source>
        <dbReference type="PROSITE" id="PS51999"/>
    </source>
</evidence>
<feature type="active site" evidence="8">
    <location>
        <position position="180"/>
    </location>
</feature>
<feature type="binding site" evidence="9">
    <location>
        <position position="44"/>
    </location>
    <ligand>
        <name>Mg(2+)</name>
        <dbReference type="ChEBI" id="CHEBI:18420"/>
        <label>1</label>
    </ligand>
</feature>
<evidence type="ECO:0000256" key="7">
    <source>
        <dbReference type="ARBA" id="ARBA00023242"/>
    </source>
</evidence>
<reference evidence="15" key="1">
    <citation type="journal article" date="2020" name="Fungal Divers.">
        <title>Resolving the Mortierellaceae phylogeny through synthesis of multi-gene phylogenetics and phylogenomics.</title>
        <authorList>
            <person name="Vandepol N."/>
            <person name="Liber J."/>
            <person name="Desiro A."/>
            <person name="Na H."/>
            <person name="Kennedy M."/>
            <person name="Barry K."/>
            <person name="Grigoriev I.V."/>
            <person name="Miller A.N."/>
            <person name="O'Donnell K."/>
            <person name="Stajich J.E."/>
            <person name="Bonito G."/>
        </authorList>
    </citation>
    <scope>NUCLEOTIDE SEQUENCE</scope>
    <source>
        <strain evidence="15">NRRL 28262</strain>
    </source>
</reference>
<dbReference type="EC" id="3.1.-.-" evidence="12"/>
<feature type="site" description="Transition state stabilizer" evidence="10">
    <location>
        <position position="221"/>
    </location>
</feature>
<keyword evidence="4" id="KW-0378">Hydrolase</keyword>
<feature type="domain" description="GRF-type" evidence="14">
    <location>
        <begin position="651"/>
        <end position="679"/>
    </location>
</feature>
<keyword evidence="9" id="KW-0464">Manganese</keyword>
<evidence type="ECO:0000256" key="6">
    <source>
        <dbReference type="ARBA" id="ARBA00022842"/>
    </source>
</evidence>
<feature type="binding site" evidence="9">
    <location>
        <position position="323"/>
    </location>
    <ligand>
        <name>Mg(2+)</name>
        <dbReference type="ChEBI" id="CHEBI:18420"/>
        <label>1</label>
    </ligand>
</feature>
<dbReference type="GO" id="GO:0008311">
    <property type="term" value="F:double-stranded DNA 3'-5' DNA exonuclease activity"/>
    <property type="evidence" value="ECO:0007669"/>
    <property type="project" value="TreeGrafter"/>
</dbReference>
<organism evidence="15 16">
    <name type="scientific">Linnemannia exigua</name>
    <dbReference type="NCBI Taxonomy" id="604196"/>
    <lineage>
        <taxon>Eukaryota</taxon>
        <taxon>Fungi</taxon>
        <taxon>Fungi incertae sedis</taxon>
        <taxon>Mucoromycota</taxon>
        <taxon>Mortierellomycotina</taxon>
        <taxon>Mortierellomycetes</taxon>
        <taxon>Mortierellales</taxon>
        <taxon>Mortierellaceae</taxon>
        <taxon>Linnemannia</taxon>
    </lineage>
</organism>
<feature type="site" description="Interaction with DNA substrate" evidence="10">
    <location>
        <position position="323"/>
    </location>
</feature>
<dbReference type="PANTHER" id="PTHR22748">
    <property type="entry name" value="AP ENDONUCLEASE"/>
    <property type="match status" value="1"/>
</dbReference>
<feature type="compositionally biased region" description="Polar residues" evidence="13">
    <location>
        <begin position="470"/>
        <end position="479"/>
    </location>
</feature>
<feature type="compositionally biased region" description="Polar residues" evidence="13">
    <location>
        <begin position="540"/>
        <end position="556"/>
    </location>
</feature>
<dbReference type="InterPro" id="IPR020847">
    <property type="entry name" value="AP_endonuclease_F1_BS"/>
</dbReference>
<feature type="compositionally biased region" description="Low complexity" evidence="13">
    <location>
        <begin position="416"/>
        <end position="429"/>
    </location>
</feature>
<evidence type="ECO:0000256" key="3">
    <source>
        <dbReference type="ARBA" id="ARBA00022771"/>
    </source>
</evidence>
<sequence>MKFMTWNVNGIRTLTQYHPYCDDLHKNYREILDFLGADIICLQETKISRSKLDTDIALVPGYDSYWSFHRTKSGYSGVVIYIKDHIKLLGAEEGISGILSGYIPAPLLSRVKDIEQGSMDGDGESERDDEHLSGSNGAAGTQRLSFERTVADTMTQFPELDSEGRGLILDFGLFVLFNLYCPNETDSQRRPFKMAYYHLLESRVRDLIARGKEVIVMGDMNVIPTELDHCDPEKWKKECGESDFGNTEPRIWFNAFLAPKGPLTDLYRVFHKDERGAFTCWNTKINARPSNYGTRLDYILVTENLLPWFKSCDRQPQVVGSDHCPVVAEMAAELVLDKEKEQLSVKSLEGWEEEEVEVKVEKIALQDILDSYGGTTDHPLAARFFDEFSGKQQKLSAFFKKPAASLPESGASTKPSMTTAAAISSTHSISDNKRSAGSHTSEDDNAPRKKPFFSTSSPSSLPSTPLSPVTGPQSTTSTPPLLRAVSDNIPKPMTKPVVRSGSAFAAGASKKTSTAATAKSSGQQTMLSFFGAPAKKLSKDTTASNHHDVSQQQKEGLSNASQQSVLSSSSEPASLESIELSQEPLSLSAPSAATAAPSSSTTSSSSTTIFSPQDYADWIPSSQDVLPFTINEEKITSKWQTLFTPKTTPKCKFHNMPCTEYTVNKKGPNKGRRFYLCSL</sequence>
<evidence type="ECO:0000313" key="16">
    <source>
        <dbReference type="Proteomes" id="UP001194580"/>
    </source>
</evidence>
<protein>
    <recommendedName>
        <fullName evidence="12">DNA-(apurinic or apyrimidinic site) endonuclease</fullName>
        <ecNumber evidence="12">3.1.-.-</ecNumber>
    </recommendedName>
</protein>
<dbReference type="Pfam" id="PF03372">
    <property type="entry name" value="Exo_endo_phos"/>
    <property type="match status" value="1"/>
</dbReference>
<keyword evidence="6 9" id="KW-0460">Magnesium</keyword>
<feature type="compositionally biased region" description="Low complexity" evidence="13">
    <location>
        <begin position="452"/>
        <end position="468"/>
    </location>
</feature>
<comment type="similarity">
    <text evidence="1 12">Belongs to the DNA repair enzymes AP/ExoA family.</text>
</comment>
<dbReference type="InterPro" id="IPR010666">
    <property type="entry name" value="Znf_GRF"/>
</dbReference>
<evidence type="ECO:0000256" key="5">
    <source>
        <dbReference type="ARBA" id="ARBA00022833"/>
    </source>
</evidence>
<evidence type="ECO:0000256" key="4">
    <source>
        <dbReference type="ARBA" id="ARBA00022801"/>
    </source>
</evidence>
<feature type="binding site" evidence="9">
    <location>
        <position position="219"/>
    </location>
    <ligand>
        <name>Mg(2+)</name>
        <dbReference type="ChEBI" id="CHEBI:18420"/>
        <label>1</label>
    </ligand>
</feature>
<dbReference type="GO" id="GO:0005634">
    <property type="term" value="C:nucleus"/>
    <property type="evidence" value="ECO:0007669"/>
    <property type="project" value="TreeGrafter"/>
</dbReference>
<dbReference type="Proteomes" id="UP001194580">
    <property type="component" value="Unassembled WGS sequence"/>
</dbReference>
<dbReference type="PROSITE" id="PS00726">
    <property type="entry name" value="AP_NUCLEASE_F1_1"/>
    <property type="match status" value="1"/>
</dbReference>
<keyword evidence="7" id="KW-0539">Nucleus</keyword>
<keyword evidence="15" id="KW-0255">Endonuclease</keyword>
<dbReference type="EMBL" id="JAAAIL010000281">
    <property type="protein sequence ID" value="KAG0277373.1"/>
    <property type="molecule type" value="Genomic_DNA"/>
</dbReference>
<keyword evidence="15" id="KW-0540">Nuclease</keyword>
<accession>A0AAD4H9K2</accession>
<dbReference type="PROSITE" id="PS51999">
    <property type="entry name" value="ZF_GRF"/>
    <property type="match status" value="1"/>
</dbReference>